<dbReference type="Gene3D" id="1.20.5.110">
    <property type="match status" value="1"/>
</dbReference>
<dbReference type="SUPFAM" id="SSF58038">
    <property type="entry name" value="SNARE fusion complex"/>
    <property type="match status" value="1"/>
</dbReference>
<protein>
    <submittedName>
        <fullName evidence="2">Uncharacterized protein</fullName>
    </submittedName>
</protein>
<dbReference type="OrthoDB" id="430637at2759"/>
<proteinExistence type="predicted"/>
<evidence type="ECO:0000256" key="1">
    <source>
        <dbReference type="SAM" id="Phobius"/>
    </source>
</evidence>
<keyword evidence="3" id="KW-1185">Reference proteome</keyword>
<sequence>MSHHTTWPNAQSRTAMSLDAVYHEQRQRLLTDQASLTEIEEGIDFSLSSAMNTAQLGADALVELKRQHHEMKGAQQGLSRIGDGVSKANRLTFLMILREWKIRIILALVAIVQLVFILSLLYLRWVNPLLKCMPGPAKRYLSLCWGSLGRNSGHCECLSWP</sequence>
<dbReference type="EMBL" id="JAHDYR010000007">
    <property type="protein sequence ID" value="KAG9396134.1"/>
    <property type="molecule type" value="Genomic_DNA"/>
</dbReference>
<reference evidence="2" key="1">
    <citation type="submission" date="2021-05" db="EMBL/GenBank/DDBJ databases">
        <title>A free-living protist that lacks canonical eukaryotic 1 DNA replication and segregation systems.</title>
        <authorList>
            <person name="Salas-Leiva D.E."/>
            <person name="Tromer E.C."/>
            <person name="Curtis B.A."/>
            <person name="Jerlstrom-Hultqvist J."/>
            <person name="Kolisko M."/>
            <person name="Yi Z."/>
            <person name="Salas-Leiva J.S."/>
            <person name="Gallot-Lavallee L."/>
            <person name="Kops G.J.P.L."/>
            <person name="Archibald J.M."/>
            <person name="Simpson A.G.B."/>
            <person name="Roger A.J."/>
        </authorList>
    </citation>
    <scope>NUCLEOTIDE SEQUENCE</scope>
    <source>
        <strain evidence="2">BICM</strain>
    </source>
</reference>
<keyword evidence="1" id="KW-0472">Membrane</keyword>
<evidence type="ECO:0000313" key="2">
    <source>
        <dbReference type="EMBL" id="KAG9396134.1"/>
    </source>
</evidence>
<dbReference type="AlphaFoldDB" id="A0A8J6B9P5"/>
<organism evidence="2 3">
    <name type="scientific">Carpediemonas membranifera</name>
    <dbReference type="NCBI Taxonomy" id="201153"/>
    <lineage>
        <taxon>Eukaryota</taxon>
        <taxon>Metamonada</taxon>
        <taxon>Carpediemonas-like organisms</taxon>
        <taxon>Carpediemonas</taxon>
    </lineage>
</organism>
<accession>A0A8J6B9P5</accession>
<dbReference type="Proteomes" id="UP000717585">
    <property type="component" value="Unassembled WGS sequence"/>
</dbReference>
<feature type="transmembrane region" description="Helical" evidence="1">
    <location>
        <begin position="104"/>
        <end position="125"/>
    </location>
</feature>
<keyword evidence="1" id="KW-1133">Transmembrane helix</keyword>
<comment type="caution">
    <text evidence="2">The sequence shown here is derived from an EMBL/GenBank/DDBJ whole genome shotgun (WGS) entry which is preliminary data.</text>
</comment>
<evidence type="ECO:0000313" key="3">
    <source>
        <dbReference type="Proteomes" id="UP000717585"/>
    </source>
</evidence>
<gene>
    <name evidence="2" type="ORF">J8273_2486</name>
</gene>
<name>A0A8J6B9P5_9EUKA</name>
<keyword evidence="1" id="KW-0812">Transmembrane</keyword>